<organism evidence="8 9">
    <name type="scientific">Stachybotrys chartarum (strain CBS 109288 / IBT 7711)</name>
    <name type="common">Toxic black mold</name>
    <name type="synonym">Stilbospora chartarum</name>
    <dbReference type="NCBI Taxonomy" id="1280523"/>
    <lineage>
        <taxon>Eukaryota</taxon>
        <taxon>Fungi</taxon>
        <taxon>Dikarya</taxon>
        <taxon>Ascomycota</taxon>
        <taxon>Pezizomycotina</taxon>
        <taxon>Sordariomycetes</taxon>
        <taxon>Hypocreomycetidae</taxon>
        <taxon>Hypocreales</taxon>
        <taxon>Stachybotryaceae</taxon>
        <taxon>Stachybotrys</taxon>
    </lineage>
</organism>
<dbReference type="SUPFAM" id="SSF103473">
    <property type="entry name" value="MFS general substrate transporter"/>
    <property type="match status" value="1"/>
</dbReference>
<feature type="transmembrane region" description="Helical" evidence="6">
    <location>
        <begin position="53"/>
        <end position="73"/>
    </location>
</feature>
<evidence type="ECO:0000256" key="4">
    <source>
        <dbReference type="ARBA" id="ARBA00022989"/>
    </source>
</evidence>
<feature type="transmembrane region" description="Helical" evidence="6">
    <location>
        <begin position="12"/>
        <end position="33"/>
    </location>
</feature>
<evidence type="ECO:0000256" key="6">
    <source>
        <dbReference type="SAM" id="Phobius"/>
    </source>
</evidence>
<keyword evidence="5 6" id="KW-0472">Membrane</keyword>
<proteinExistence type="predicted"/>
<dbReference type="PROSITE" id="PS50850">
    <property type="entry name" value="MFS"/>
    <property type="match status" value="1"/>
</dbReference>
<dbReference type="CDD" id="cd17330">
    <property type="entry name" value="MFS_SLC46_TetA_like"/>
    <property type="match status" value="1"/>
</dbReference>
<feature type="transmembrane region" description="Helical" evidence="6">
    <location>
        <begin position="398"/>
        <end position="419"/>
    </location>
</feature>
<dbReference type="InterPro" id="IPR020846">
    <property type="entry name" value="MFS_dom"/>
</dbReference>
<keyword evidence="9" id="KW-1185">Reference proteome</keyword>
<keyword evidence="2" id="KW-0813">Transport</keyword>
<dbReference type="PANTHER" id="PTHR23504">
    <property type="entry name" value="MAJOR FACILITATOR SUPERFAMILY DOMAIN-CONTAINING PROTEIN 10"/>
    <property type="match status" value="1"/>
</dbReference>
<feature type="domain" description="Major facilitator superfamily (MFS) profile" evidence="7">
    <location>
        <begin position="14"/>
        <end position="515"/>
    </location>
</feature>
<dbReference type="HOGENOM" id="CLU_001265_54_5_1"/>
<gene>
    <name evidence="8" type="ORF">S7711_01068</name>
</gene>
<feature type="transmembrane region" description="Helical" evidence="6">
    <location>
        <begin position="460"/>
        <end position="484"/>
    </location>
</feature>
<dbReference type="GO" id="GO:0016020">
    <property type="term" value="C:membrane"/>
    <property type="evidence" value="ECO:0007669"/>
    <property type="project" value="UniProtKB-SubCell"/>
</dbReference>
<feature type="transmembrane region" description="Helical" evidence="6">
    <location>
        <begin position="187"/>
        <end position="209"/>
    </location>
</feature>
<name>A0A084B4C0_STACB</name>
<evidence type="ECO:0000256" key="2">
    <source>
        <dbReference type="ARBA" id="ARBA00022448"/>
    </source>
</evidence>
<evidence type="ECO:0000256" key="5">
    <source>
        <dbReference type="ARBA" id="ARBA00023136"/>
    </source>
</evidence>
<evidence type="ECO:0000256" key="3">
    <source>
        <dbReference type="ARBA" id="ARBA00022692"/>
    </source>
</evidence>
<evidence type="ECO:0000313" key="9">
    <source>
        <dbReference type="Proteomes" id="UP000028045"/>
    </source>
</evidence>
<feature type="transmembrane region" description="Helical" evidence="6">
    <location>
        <begin position="142"/>
        <end position="167"/>
    </location>
</feature>
<dbReference type="AlphaFoldDB" id="A0A084B4C0"/>
<keyword evidence="4 6" id="KW-1133">Transmembrane helix</keyword>
<evidence type="ECO:0000259" key="7">
    <source>
        <dbReference type="PROSITE" id="PS50850"/>
    </source>
</evidence>
<feature type="transmembrane region" description="Helical" evidence="6">
    <location>
        <begin position="85"/>
        <end position="103"/>
    </location>
</feature>
<accession>A0A084B4C0</accession>
<feature type="transmembrane region" description="Helical" evidence="6">
    <location>
        <begin position="312"/>
        <end position="332"/>
    </location>
</feature>
<feature type="transmembrane region" description="Helical" evidence="6">
    <location>
        <begin position="490"/>
        <end position="510"/>
    </location>
</feature>
<dbReference type="Gene3D" id="1.20.1250.20">
    <property type="entry name" value="MFS general substrate transporter like domains"/>
    <property type="match status" value="1"/>
</dbReference>
<dbReference type="InterPro" id="IPR011701">
    <property type="entry name" value="MFS"/>
</dbReference>
<dbReference type="Pfam" id="PF07690">
    <property type="entry name" value="MFS_1"/>
    <property type="match status" value="1"/>
</dbReference>
<dbReference type="PANTHER" id="PTHR23504:SF2">
    <property type="entry name" value="TRANSPORTER, PUTATIVE (AFU_ORTHOLOGUE AFUA_8G04150)-RELATED"/>
    <property type="match status" value="1"/>
</dbReference>
<dbReference type="InterPro" id="IPR036259">
    <property type="entry name" value="MFS_trans_sf"/>
</dbReference>
<reference evidence="8 9" key="1">
    <citation type="journal article" date="2014" name="BMC Genomics">
        <title>Comparative genome sequencing reveals chemotype-specific gene clusters in the toxigenic black mold Stachybotrys.</title>
        <authorList>
            <person name="Semeiks J."/>
            <person name="Borek D."/>
            <person name="Otwinowski Z."/>
            <person name="Grishin N.V."/>
        </authorList>
    </citation>
    <scope>NUCLEOTIDE SEQUENCE [LARGE SCALE GENOMIC DNA]</scope>
    <source>
        <strain evidence="9">CBS 109288 / IBT 7711</strain>
    </source>
</reference>
<comment type="subcellular location">
    <subcellularLocation>
        <location evidence="1">Membrane</location>
        <topology evidence="1">Multi-pass membrane protein</topology>
    </subcellularLocation>
</comment>
<dbReference type="OrthoDB" id="10262656at2759"/>
<dbReference type="GO" id="GO:0022857">
    <property type="term" value="F:transmembrane transporter activity"/>
    <property type="evidence" value="ECO:0007669"/>
    <property type="project" value="InterPro"/>
</dbReference>
<dbReference type="Proteomes" id="UP000028045">
    <property type="component" value="Unassembled WGS sequence"/>
</dbReference>
<keyword evidence="3 6" id="KW-0812">Transmembrane</keyword>
<feature type="transmembrane region" description="Helical" evidence="6">
    <location>
        <begin position="366"/>
        <end position="389"/>
    </location>
</feature>
<evidence type="ECO:0000313" key="8">
    <source>
        <dbReference type="EMBL" id="KEY72399.1"/>
    </source>
</evidence>
<sequence length="552" mass="60628">MSQPKDPNAFPYWQLAVLAICRFSEPIAFNSILAYSYVFVTELHDGNDDDAPFYSGLLVSAYAVAEALTAMGWGTLSDHYGRKPVVLVGLAGVAASCLVLGFAKSFWVALFARFLGGALNGNVSVMQTMVAEMIKLPEHEPVAYAVQPFVWTLGGILGSALGGFLAQPALFYPEYFSEDGIFGQYPFLLPNLASVFFIVLAIIQGIFFLEETNPLAKRNAEQNDSAIDDQEEDDERTPLFEAVRKYAEHRNSSVERPFFAEESLAIPGGQPFDLRRNSFGTMHSIDIPHDTPPTPLTPRTPLLDPIGYRGPVFNYTIIMITISLILISYHQMAFFALVPVHLIHKPEETNQAIDFMGGLGYTVHDVSTYLAINGVVSLFIQAFIFPIFVRTVGIWHSYVWMVILHPTVYLIMPFLGVIPELTSPGVYFALTLQSFFNIIVNPVALILLKDATPSTTMLGRVNGLAMSACCGARTISPPLAGIIYSAGGSAAAWFSCAGFAIIGAIQLFWVPRKHIHAPIIENPFEGAISAHEFHEERRASARRISESTLTEA</sequence>
<dbReference type="EMBL" id="KL648095">
    <property type="protein sequence ID" value="KEY72399.1"/>
    <property type="molecule type" value="Genomic_DNA"/>
</dbReference>
<protein>
    <recommendedName>
        <fullName evidence="7">Major facilitator superfamily (MFS) profile domain-containing protein</fullName>
    </recommendedName>
</protein>
<evidence type="ECO:0000256" key="1">
    <source>
        <dbReference type="ARBA" id="ARBA00004141"/>
    </source>
</evidence>
<feature type="transmembrane region" description="Helical" evidence="6">
    <location>
        <begin position="425"/>
        <end position="448"/>
    </location>
</feature>